<proteinExistence type="predicted"/>
<evidence type="ECO:0000256" key="1">
    <source>
        <dbReference type="SAM" id="MobiDB-lite"/>
    </source>
</evidence>
<accession>I4ELA8</accession>
<gene>
    <name evidence="2" type="ORF">NITHO_500005</name>
</gene>
<evidence type="ECO:0000313" key="3">
    <source>
        <dbReference type="Proteomes" id="UP000004221"/>
    </source>
</evidence>
<protein>
    <submittedName>
        <fullName evidence="2">Uncharacterized protein</fullName>
    </submittedName>
</protein>
<dbReference type="Proteomes" id="UP000004221">
    <property type="component" value="Unassembled WGS sequence"/>
</dbReference>
<evidence type="ECO:0000313" key="2">
    <source>
        <dbReference type="EMBL" id="CCF85470.1"/>
    </source>
</evidence>
<dbReference type="EMBL" id="CAGS01000446">
    <property type="protein sequence ID" value="CCF85470.1"/>
    <property type="molecule type" value="Genomic_DNA"/>
</dbReference>
<feature type="region of interest" description="Disordered" evidence="1">
    <location>
        <begin position="113"/>
        <end position="145"/>
    </location>
</feature>
<dbReference type="RefSeq" id="WP_008480390.1">
    <property type="nucleotide sequence ID" value="NZ_CAGS01000446.1"/>
</dbReference>
<sequence length="145" mass="16073">MEPGTVRQLYQSVSVAAEEAEPSGSSPCSAASEFLEWIQREIAPLLDADPSIIEINQAYLSLVHNWMIRRWAANRGHRDLSGTRGHPCLFSVFEATYHQIQAVEANLAISKRTIPTPQPKPPPPVPQPRMPDLFAGMPVSEETDE</sequence>
<name>I4ELA8_9BACT</name>
<organism evidence="2 3">
    <name type="scientific">Nitrolancea hollandica Lb</name>
    <dbReference type="NCBI Taxonomy" id="1129897"/>
    <lineage>
        <taxon>Bacteria</taxon>
        <taxon>Pseudomonadati</taxon>
        <taxon>Thermomicrobiota</taxon>
        <taxon>Thermomicrobia</taxon>
        <taxon>Sphaerobacterales</taxon>
        <taxon>Sphaerobacterineae</taxon>
        <taxon>Sphaerobacteraceae</taxon>
        <taxon>Nitrolancea</taxon>
    </lineage>
</organism>
<reference evidence="2 3" key="1">
    <citation type="journal article" date="2012" name="ISME J.">
        <title>Nitrification expanded: discovery, physiology and genomics of a nitrite-oxidizing bacterium from the phylum Chloroflexi.</title>
        <authorList>
            <person name="Sorokin D.Y."/>
            <person name="Lucker S."/>
            <person name="Vejmelkova D."/>
            <person name="Kostrikina N.A."/>
            <person name="Kleerebezem R."/>
            <person name="Rijpstra W.I."/>
            <person name="Damste J.S."/>
            <person name="Le Paslier D."/>
            <person name="Muyzer G."/>
            <person name="Wagner M."/>
            <person name="van Loosdrecht M.C."/>
            <person name="Daims H."/>
        </authorList>
    </citation>
    <scope>NUCLEOTIDE SEQUENCE [LARGE SCALE GENOMIC DNA]</scope>
    <source>
        <strain evidence="3">none</strain>
    </source>
</reference>
<dbReference type="AlphaFoldDB" id="I4ELA8"/>
<keyword evidence="3" id="KW-1185">Reference proteome</keyword>
<comment type="caution">
    <text evidence="2">The sequence shown here is derived from an EMBL/GenBank/DDBJ whole genome shotgun (WGS) entry which is preliminary data.</text>
</comment>
<feature type="compositionally biased region" description="Pro residues" evidence="1">
    <location>
        <begin position="116"/>
        <end position="129"/>
    </location>
</feature>